<dbReference type="HOGENOM" id="CLU_011276_10_0_5"/>
<dbReference type="InterPro" id="IPR003754">
    <property type="entry name" value="4pyrrol_synth_uPrphyn_synth"/>
</dbReference>
<dbReference type="Pfam" id="PF02602">
    <property type="entry name" value="HEM4"/>
    <property type="match status" value="1"/>
</dbReference>
<dbReference type="OrthoDB" id="7204250at2"/>
<evidence type="ECO:0000313" key="3">
    <source>
        <dbReference type="Proteomes" id="UP000005307"/>
    </source>
</evidence>
<accession>M9RBY2</accession>
<name>M9RBY2_9RHOB</name>
<dbReference type="STRING" id="391626.OAN307_c47640"/>
<dbReference type="SUPFAM" id="SSF69618">
    <property type="entry name" value="HemD-like"/>
    <property type="match status" value="1"/>
</dbReference>
<keyword evidence="3" id="KW-1185">Reference proteome</keyword>
<dbReference type="GO" id="GO:0033014">
    <property type="term" value="P:tetrapyrrole biosynthetic process"/>
    <property type="evidence" value="ECO:0007669"/>
    <property type="project" value="InterPro"/>
</dbReference>
<dbReference type="eggNOG" id="COG1587">
    <property type="taxonomic scope" value="Bacteria"/>
</dbReference>
<dbReference type="CDD" id="cd06578">
    <property type="entry name" value="HemD"/>
    <property type="match status" value="1"/>
</dbReference>
<protein>
    <recommendedName>
        <fullName evidence="1">Tetrapyrrole biosynthesis uroporphyrinogen III synthase domain-containing protein</fullName>
    </recommendedName>
</protein>
<dbReference type="Gene3D" id="3.40.50.10090">
    <property type="match status" value="2"/>
</dbReference>
<dbReference type="RefSeq" id="WP_015501994.1">
    <property type="nucleotide sequence ID" value="NC_020911.1"/>
</dbReference>
<evidence type="ECO:0000313" key="2">
    <source>
        <dbReference type="EMBL" id="AGI70109.1"/>
    </source>
</evidence>
<dbReference type="InterPro" id="IPR036108">
    <property type="entry name" value="4pyrrol_syn_uPrphyn_synt_sf"/>
</dbReference>
<dbReference type="AlphaFoldDB" id="M9RBY2"/>
<reference evidence="2 3" key="1">
    <citation type="journal article" date="2013" name="PLoS ONE">
        <title>Poles Apart: Arctic and Antarctic Octadecabacter strains Share High Genome Plasticity and a New Type of Xanthorhodopsin.</title>
        <authorList>
            <person name="Vollmers J."/>
            <person name="Voget S."/>
            <person name="Dietrich S."/>
            <person name="Gollnow K."/>
            <person name="Smits M."/>
            <person name="Meyer K."/>
            <person name="Brinkhoff T."/>
            <person name="Simon M."/>
            <person name="Daniel R."/>
        </authorList>
    </citation>
    <scope>NUCLEOTIDE SEQUENCE [LARGE SCALE GENOMIC DNA]</scope>
    <source>
        <strain evidence="2 3">307</strain>
    </source>
</reference>
<dbReference type="KEGG" id="oat:OAN307_c47640"/>
<evidence type="ECO:0000259" key="1">
    <source>
        <dbReference type="Pfam" id="PF02602"/>
    </source>
</evidence>
<organism evidence="2 3">
    <name type="scientific">Octadecabacter antarcticus 307</name>
    <dbReference type="NCBI Taxonomy" id="391626"/>
    <lineage>
        <taxon>Bacteria</taxon>
        <taxon>Pseudomonadati</taxon>
        <taxon>Pseudomonadota</taxon>
        <taxon>Alphaproteobacteria</taxon>
        <taxon>Rhodobacterales</taxon>
        <taxon>Roseobacteraceae</taxon>
        <taxon>Octadecabacter</taxon>
    </lineage>
</organism>
<feature type="domain" description="Tetrapyrrole biosynthesis uroporphyrinogen III synthase" evidence="1">
    <location>
        <begin position="44"/>
        <end position="221"/>
    </location>
</feature>
<dbReference type="EMBL" id="CP003740">
    <property type="protein sequence ID" value="AGI70109.1"/>
    <property type="molecule type" value="Genomic_DNA"/>
</dbReference>
<dbReference type="Proteomes" id="UP000005307">
    <property type="component" value="Chromosome"/>
</dbReference>
<sequence>MARFVNPIVLVTRPEADAQRFVDALRAVSGQFDVITSPAFENEALSVDMPDFDTAIFTSQAGVAQAPRGNGRPAFCVGDATANAATDAGYVSVSAGGSADDLVALILRQRPDDALLHIRGAIARGDITKSLNEAGLRCQDVVVYRKATRGPSQTARDALESSEMVIIPLFSAETVSILENWPLHFGGCVVVAISDAVAGASRVLSPLNILVSDANDMRAMAQATARLIA</sequence>
<gene>
    <name evidence="2" type="ORF">OAN307_c47640</name>
</gene>
<dbReference type="GO" id="GO:0004852">
    <property type="term" value="F:uroporphyrinogen-III synthase activity"/>
    <property type="evidence" value="ECO:0007669"/>
    <property type="project" value="InterPro"/>
</dbReference>
<proteinExistence type="predicted"/>